<dbReference type="SUPFAM" id="SSF109635">
    <property type="entry name" value="DnaK suppressor protein DksA, alpha-hairpin domain"/>
    <property type="match status" value="1"/>
</dbReference>
<evidence type="ECO:0000313" key="8">
    <source>
        <dbReference type="Proteomes" id="UP001364890"/>
    </source>
</evidence>
<evidence type="ECO:0000256" key="4">
    <source>
        <dbReference type="PROSITE-ProRule" id="PRU00510"/>
    </source>
</evidence>
<feature type="zinc finger region" description="dksA C4-type" evidence="4">
    <location>
        <begin position="83"/>
        <end position="107"/>
    </location>
</feature>
<dbReference type="EMBL" id="JBAWSY010000018">
    <property type="protein sequence ID" value="MEI4771301.1"/>
    <property type="molecule type" value="Genomic_DNA"/>
</dbReference>
<feature type="region of interest" description="Disordered" evidence="5">
    <location>
        <begin position="118"/>
        <end position="162"/>
    </location>
</feature>
<dbReference type="RefSeq" id="WP_336498854.1">
    <property type="nucleotide sequence ID" value="NZ_JBAWSY010000018.1"/>
</dbReference>
<keyword evidence="2" id="KW-0863">Zinc-finger</keyword>
<dbReference type="InterPro" id="IPR000962">
    <property type="entry name" value="Znf_DskA_TraR"/>
</dbReference>
<proteinExistence type="predicted"/>
<gene>
    <name evidence="7" type="ORF">WAX74_16875</name>
</gene>
<dbReference type="PROSITE" id="PS51128">
    <property type="entry name" value="ZF_DKSA_2"/>
    <property type="match status" value="1"/>
</dbReference>
<keyword evidence="8" id="KW-1185">Reference proteome</keyword>
<dbReference type="Proteomes" id="UP001364890">
    <property type="component" value="Unassembled WGS sequence"/>
</dbReference>
<comment type="caution">
    <text evidence="7">The sequence shown here is derived from an EMBL/GenBank/DDBJ whole genome shotgun (WGS) entry which is preliminary data.</text>
</comment>
<evidence type="ECO:0000256" key="5">
    <source>
        <dbReference type="SAM" id="MobiDB-lite"/>
    </source>
</evidence>
<feature type="domain" description="Zinc finger DksA/TraR C4-type" evidence="6">
    <location>
        <begin position="78"/>
        <end position="106"/>
    </location>
</feature>
<keyword evidence="3" id="KW-0862">Zinc</keyword>
<reference evidence="7 8" key="1">
    <citation type="submission" date="2024-01" db="EMBL/GenBank/DDBJ databases">
        <title>Seven novel Bacillus-like species.</title>
        <authorList>
            <person name="Liu G."/>
        </authorList>
    </citation>
    <scope>NUCLEOTIDE SEQUENCE [LARGE SCALE GENOMIC DNA]</scope>
    <source>
        <strain evidence="7 8">FJAT-51614</strain>
    </source>
</reference>
<evidence type="ECO:0000256" key="1">
    <source>
        <dbReference type="ARBA" id="ARBA00022723"/>
    </source>
</evidence>
<dbReference type="SUPFAM" id="SSF57716">
    <property type="entry name" value="Glucocorticoid receptor-like (DNA-binding domain)"/>
    <property type="match status" value="1"/>
</dbReference>
<evidence type="ECO:0000313" key="7">
    <source>
        <dbReference type="EMBL" id="MEI4771301.1"/>
    </source>
</evidence>
<evidence type="ECO:0000256" key="2">
    <source>
        <dbReference type="ARBA" id="ARBA00022771"/>
    </source>
</evidence>
<organism evidence="7 8">
    <name type="scientific">Psychrobacillus mangrovi</name>
    <dbReference type="NCBI Taxonomy" id="3117745"/>
    <lineage>
        <taxon>Bacteria</taxon>
        <taxon>Bacillati</taxon>
        <taxon>Bacillota</taxon>
        <taxon>Bacilli</taxon>
        <taxon>Bacillales</taxon>
        <taxon>Bacillaceae</taxon>
        <taxon>Psychrobacillus</taxon>
    </lineage>
</organism>
<evidence type="ECO:0000259" key="6">
    <source>
        <dbReference type="Pfam" id="PF01258"/>
    </source>
</evidence>
<dbReference type="PANTHER" id="PTHR33823:SF4">
    <property type="entry name" value="GENERAL STRESS PROTEIN 16O"/>
    <property type="match status" value="1"/>
</dbReference>
<sequence>MTTKYDKIKDTLLARLNELEHSRDNNEEFNTTELSFYDNHPADNATDLTLQHTRLALQKHDEDEMQDIREALDAMEQGTYGICTECSKEIPMERLEAVPTTLTCVEHARQEVNQDIRSLEEDVLNSTTEQPVEDEDDRLRDYSDSFEVLEEVGSSDTPQDKQ</sequence>
<dbReference type="InterPro" id="IPR037187">
    <property type="entry name" value="DnaK_N"/>
</dbReference>
<keyword evidence="1" id="KW-0479">Metal-binding</keyword>
<accession>A0ABU8F8G0</accession>
<dbReference type="Pfam" id="PF01258">
    <property type="entry name" value="zf-dskA_traR"/>
    <property type="match status" value="1"/>
</dbReference>
<dbReference type="PANTHER" id="PTHR33823">
    <property type="entry name" value="RNA POLYMERASE-BINDING TRANSCRIPTION FACTOR DKSA-RELATED"/>
    <property type="match status" value="1"/>
</dbReference>
<evidence type="ECO:0000256" key="3">
    <source>
        <dbReference type="ARBA" id="ARBA00022833"/>
    </source>
</evidence>
<dbReference type="Gene3D" id="1.20.120.910">
    <property type="entry name" value="DksA, coiled-coil domain"/>
    <property type="match status" value="1"/>
</dbReference>
<protein>
    <submittedName>
        <fullName evidence="7">TraR/DksA C4-type zinc finger protein</fullName>
    </submittedName>
</protein>
<name>A0ABU8F8G0_9BACI</name>